<proteinExistence type="predicted"/>
<comment type="caution">
    <text evidence="1">The sequence shown here is derived from an EMBL/GenBank/DDBJ whole genome shotgun (WGS) entry which is preliminary data.</text>
</comment>
<evidence type="ECO:0000313" key="1">
    <source>
        <dbReference type="EMBL" id="KKM21534.1"/>
    </source>
</evidence>
<sequence>MKIFEAVVIRINEIPSENGSFTQKEIIVTPYSSDREISSEYIAIPPSIFPTDAFGSGVVTLPELNQRCIVAESSGYRRVQILSFIPFATTSTYGEYTPVDVSSGGVAFKIGGTKSMTMYFHKGGKWELFSNEFCKLYLDGTKRSYHLTTDSAEHVFAGGRVLNTQEEIEGVENSTRHIEIYTQSREWKQNTDIRIAGEKSVLNPESTILPLPDYSYVPKVIVKAGMITNDFDSSLGRIVGHMYELETRQAIYSGDKDTVTVLKLGRQSEMYKYDDNKVYGAGTLFEWSGKTAQITSANSQVSTHVLRYGQLEKDVIANGAPVEHTQGEVFRNQSYINIIDIDGAPVIDILAEGKGYEFEFGRNGATQQYLQSYGRLTSEDLIGNEDFLHNSAVREHFHAFEGHNLGTIGTPTGILYNFVLFGNTEAVNNIFTRQIDRLQNGEANYSYKEQFTETEYIWRVAAPNRSASTLLD</sequence>
<dbReference type="EMBL" id="LAZR01013528">
    <property type="protein sequence ID" value="KKM21534.1"/>
    <property type="molecule type" value="Genomic_DNA"/>
</dbReference>
<name>A0A0F9INY1_9ZZZZ</name>
<feature type="non-terminal residue" evidence="1">
    <location>
        <position position="472"/>
    </location>
</feature>
<accession>A0A0F9INY1</accession>
<organism evidence="1">
    <name type="scientific">marine sediment metagenome</name>
    <dbReference type="NCBI Taxonomy" id="412755"/>
    <lineage>
        <taxon>unclassified sequences</taxon>
        <taxon>metagenomes</taxon>
        <taxon>ecological metagenomes</taxon>
    </lineage>
</organism>
<dbReference type="AlphaFoldDB" id="A0A0F9INY1"/>
<reference evidence="1" key="1">
    <citation type="journal article" date="2015" name="Nature">
        <title>Complex archaea that bridge the gap between prokaryotes and eukaryotes.</title>
        <authorList>
            <person name="Spang A."/>
            <person name="Saw J.H."/>
            <person name="Jorgensen S.L."/>
            <person name="Zaremba-Niedzwiedzka K."/>
            <person name="Martijn J."/>
            <person name="Lind A.E."/>
            <person name="van Eijk R."/>
            <person name="Schleper C."/>
            <person name="Guy L."/>
            <person name="Ettema T.J."/>
        </authorList>
    </citation>
    <scope>NUCLEOTIDE SEQUENCE</scope>
</reference>
<gene>
    <name evidence="1" type="ORF">LCGC14_1634420</name>
</gene>
<protein>
    <submittedName>
        <fullName evidence="1">Uncharacterized protein</fullName>
    </submittedName>
</protein>